<reference evidence="1" key="1">
    <citation type="submission" date="2022-04" db="EMBL/GenBank/DDBJ databases">
        <title>Genome of the entomopathogenic fungus Entomophthora muscae.</title>
        <authorList>
            <person name="Elya C."/>
            <person name="Lovett B.R."/>
            <person name="Lee E."/>
            <person name="Macias A.M."/>
            <person name="Hajek A.E."/>
            <person name="De Bivort B.L."/>
            <person name="Kasson M.T."/>
            <person name="De Fine Licht H.H."/>
            <person name="Stajich J.E."/>
        </authorList>
    </citation>
    <scope>NUCLEOTIDE SEQUENCE</scope>
    <source>
        <strain evidence="1">Berkeley</strain>
    </source>
</reference>
<proteinExistence type="predicted"/>
<dbReference type="EMBL" id="QTSX02000005">
    <property type="protein sequence ID" value="KAJ9090455.1"/>
    <property type="molecule type" value="Genomic_DNA"/>
</dbReference>
<keyword evidence="2" id="KW-1185">Reference proteome</keyword>
<dbReference type="Proteomes" id="UP001165960">
    <property type="component" value="Unassembled WGS sequence"/>
</dbReference>
<evidence type="ECO:0000313" key="2">
    <source>
        <dbReference type="Proteomes" id="UP001165960"/>
    </source>
</evidence>
<accession>A0ACC2UU82</accession>
<protein>
    <submittedName>
        <fullName evidence="1">Uncharacterized protein</fullName>
    </submittedName>
</protein>
<sequence length="284" mass="32217">MRPKTIHVLLDMAPIVKSRGKPIPRFICLPGWANTITYVEPKSERPVCRFCYQMGHTAYHCTHRKGCYFSEIDQDKENGVTKVRGKTFLRLKPKWWLPMEVTEIPNMRAIQQSMATRHKVDWDCVESLSNREVIEDHDNPSTPAPVYMDEEPPLNARTIHPDTEVWHKANNIKKSPPGKKTPTKGDKDGPPQPSEKPPQAFKVNMPAPSQQRKQGNPILMPGDQGMTTDFSANQFAAFKKFVPPPNIPKSDTGIKKAHGTLKTTPKTILILVGRAVVYNDYWNN</sequence>
<name>A0ACC2UU82_9FUNG</name>
<evidence type="ECO:0000313" key="1">
    <source>
        <dbReference type="EMBL" id="KAJ9090455.1"/>
    </source>
</evidence>
<comment type="caution">
    <text evidence="1">The sequence shown here is derived from an EMBL/GenBank/DDBJ whole genome shotgun (WGS) entry which is preliminary data.</text>
</comment>
<gene>
    <name evidence="1" type="ORF">DSO57_1002350</name>
</gene>
<organism evidence="1 2">
    <name type="scientific">Entomophthora muscae</name>
    <dbReference type="NCBI Taxonomy" id="34485"/>
    <lineage>
        <taxon>Eukaryota</taxon>
        <taxon>Fungi</taxon>
        <taxon>Fungi incertae sedis</taxon>
        <taxon>Zoopagomycota</taxon>
        <taxon>Entomophthoromycotina</taxon>
        <taxon>Entomophthoromycetes</taxon>
        <taxon>Entomophthorales</taxon>
        <taxon>Entomophthoraceae</taxon>
        <taxon>Entomophthora</taxon>
    </lineage>
</organism>